<evidence type="ECO:0000313" key="2">
    <source>
        <dbReference type="Proteomes" id="UP000827976"/>
    </source>
</evidence>
<gene>
    <name evidence="1" type="ORF">IHE45_05G077000</name>
</gene>
<dbReference type="EMBL" id="CM037015">
    <property type="protein sequence ID" value="KAH7681750.1"/>
    <property type="molecule type" value="Genomic_DNA"/>
</dbReference>
<sequence>MVNGDQFMAGLPAPLDEDVDFTKYFCTYAFLHNQKAVLSDRVRMEAYYYAVFGNPNHFRNKVVLDVGTGSGILAIWCAQAGAKKVYAVEAMKMSDRVRDVVKANNVDDVVEVIEGSMEDVLLPEKVDVIISEWMGYFLLYESMFDSVICARDRWLKPDGVMYPSHARMWIGPIRSGLSEQKWYEFENAMSHWHDFTNEMESQYGVNMNVLTKPYQEENERYHLKISLWSNIDPSQVIGTSAVIKEIDCLTATLDEIREHHVKFSLRINLDRTRLSGFAGWFDVHFRGSTQNPAKNEVELTTAPSLVNQTHWGQQAFLLHPPVRVDEGDELEVSFSMVPSKHNHCLMDVEFTYELQQLSGKRHSPVFSKFYTA</sequence>
<keyword evidence="2" id="KW-1185">Reference proteome</keyword>
<reference evidence="2" key="1">
    <citation type="journal article" date="2022" name="Nat. Commun.">
        <title>Chromosome evolution and the genetic basis of agronomically important traits in greater yam.</title>
        <authorList>
            <person name="Bredeson J.V."/>
            <person name="Lyons J.B."/>
            <person name="Oniyinde I.O."/>
            <person name="Okereke N.R."/>
            <person name="Kolade O."/>
            <person name="Nnabue I."/>
            <person name="Nwadili C.O."/>
            <person name="Hribova E."/>
            <person name="Parker M."/>
            <person name="Nwogha J."/>
            <person name="Shu S."/>
            <person name="Carlson J."/>
            <person name="Kariba R."/>
            <person name="Muthemba S."/>
            <person name="Knop K."/>
            <person name="Barton G.J."/>
            <person name="Sherwood A.V."/>
            <person name="Lopez-Montes A."/>
            <person name="Asiedu R."/>
            <person name="Jamnadass R."/>
            <person name="Muchugi A."/>
            <person name="Goodstein D."/>
            <person name="Egesi C.N."/>
            <person name="Featherston J."/>
            <person name="Asfaw A."/>
            <person name="Simpson G.G."/>
            <person name="Dolezel J."/>
            <person name="Hendre P.S."/>
            <person name="Van Deynze A."/>
            <person name="Kumar P.L."/>
            <person name="Obidiegwu J.E."/>
            <person name="Bhattacharjee R."/>
            <person name="Rokhsar D.S."/>
        </authorList>
    </citation>
    <scope>NUCLEOTIDE SEQUENCE [LARGE SCALE GENOMIC DNA]</scope>
    <source>
        <strain evidence="2">cv. TDa95/00328</strain>
    </source>
</reference>
<name>A0ACB7W2H4_DIOAL</name>
<proteinExistence type="predicted"/>
<accession>A0ACB7W2H4</accession>
<dbReference type="Proteomes" id="UP000827976">
    <property type="component" value="Chromosome 5"/>
</dbReference>
<organism evidence="1 2">
    <name type="scientific">Dioscorea alata</name>
    <name type="common">Purple yam</name>
    <dbReference type="NCBI Taxonomy" id="55571"/>
    <lineage>
        <taxon>Eukaryota</taxon>
        <taxon>Viridiplantae</taxon>
        <taxon>Streptophyta</taxon>
        <taxon>Embryophyta</taxon>
        <taxon>Tracheophyta</taxon>
        <taxon>Spermatophyta</taxon>
        <taxon>Magnoliopsida</taxon>
        <taxon>Liliopsida</taxon>
        <taxon>Dioscoreales</taxon>
        <taxon>Dioscoreaceae</taxon>
        <taxon>Dioscorea</taxon>
    </lineage>
</organism>
<evidence type="ECO:0000313" key="1">
    <source>
        <dbReference type="EMBL" id="KAH7681750.1"/>
    </source>
</evidence>
<comment type="caution">
    <text evidence="1">The sequence shown here is derived from an EMBL/GenBank/DDBJ whole genome shotgun (WGS) entry which is preliminary data.</text>
</comment>
<protein>
    <submittedName>
        <fullName evidence="1">Histone-arginine N-methyltransferase protein</fullName>
    </submittedName>
</protein>